<dbReference type="Proteomes" id="UP000008363">
    <property type="component" value="Unassembled WGS sequence"/>
</dbReference>
<comment type="caution">
    <text evidence="3">The sequence shown here is derived from an EMBL/GenBank/DDBJ whole genome shotgun (WGS) entry which is preliminary data.</text>
</comment>
<evidence type="ECO:0000313" key="4">
    <source>
        <dbReference type="Proteomes" id="UP000008363"/>
    </source>
</evidence>
<evidence type="ECO:0000256" key="2">
    <source>
        <dbReference type="SAM" id="MobiDB-lite"/>
    </source>
</evidence>
<feature type="compositionally biased region" description="Pro residues" evidence="2">
    <location>
        <begin position="95"/>
        <end position="105"/>
    </location>
</feature>
<feature type="region of interest" description="Disordered" evidence="2">
    <location>
        <begin position="81"/>
        <end position="126"/>
    </location>
</feature>
<protein>
    <recommendedName>
        <fullName evidence="5">Prevent-host-death family protein</fullName>
    </recommendedName>
</protein>
<evidence type="ECO:0000313" key="3">
    <source>
        <dbReference type="EMBL" id="GAB93022.1"/>
    </source>
</evidence>
<comment type="similarity">
    <text evidence="1">Belongs to the phD/YefM antitoxin family.</text>
</comment>
<dbReference type="InterPro" id="IPR036165">
    <property type="entry name" value="YefM-like_sf"/>
</dbReference>
<dbReference type="AlphaFoldDB" id="K6WLI7"/>
<name>K6WLI7_9ACTN</name>
<organism evidence="3 4">
    <name type="scientific">Gordonia rhizosphera NBRC 16068</name>
    <dbReference type="NCBI Taxonomy" id="1108045"/>
    <lineage>
        <taxon>Bacteria</taxon>
        <taxon>Bacillati</taxon>
        <taxon>Actinomycetota</taxon>
        <taxon>Actinomycetes</taxon>
        <taxon>Mycobacteriales</taxon>
        <taxon>Gordoniaceae</taxon>
        <taxon>Gordonia</taxon>
    </lineage>
</organism>
<evidence type="ECO:0000256" key="1">
    <source>
        <dbReference type="ARBA" id="ARBA00009981"/>
    </source>
</evidence>
<feature type="compositionally biased region" description="Basic and acidic residues" evidence="2">
    <location>
        <begin position="81"/>
        <end position="90"/>
    </location>
</feature>
<dbReference type="eggNOG" id="ENOG50345ZZ">
    <property type="taxonomic scope" value="Bacteria"/>
</dbReference>
<reference evidence="3 4" key="1">
    <citation type="submission" date="2012-08" db="EMBL/GenBank/DDBJ databases">
        <title>Whole genome shotgun sequence of Gordonia rhizosphera NBRC 16068.</title>
        <authorList>
            <person name="Takarada H."/>
            <person name="Isaki S."/>
            <person name="Hosoyama A."/>
            <person name="Tsuchikane K."/>
            <person name="Katsumata H."/>
            <person name="Baba S."/>
            <person name="Ohji S."/>
            <person name="Yamazaki S."/>
            <person name="Fujita N."/>
        </authorList>
    </citation>
    <scope>NUCLEOTIDE SEQUENCE [LARGE SCALE GENOMIC DNA]</scope>
    <source>
        <strain evidence="3 4">NBRC 16068</strain>
    </source>
</reference>
<dbReference type="EMBL" id="BAHC01000202">
    <property type="protein sequence ID" value="GAB93022.1"/>
    <property type="molecule type" value="Genomic_DNA"/>
</dbReference>
<proteinExistence type="inferred from homology"/>
<dbReference type="SUPFAM" id="SSF143120">
    <property type="entry name" value="YefM-like"/>
    <property type="match status" value="1"/>
</dbReference>
<sequence length="126" mass="13977">MAVGRSFTFFSARGQSHVDAGQANMSDKSRTIGGMRTVTKRELHQQTAAVLDQVTDTEDVVVTERATPRWRISRVRDSDTGLARFEREGRYTPPAAEPAPWPTRPGGPTYTQAEADAMLDEMRGDH</sequence>
<gene>
    <name evidence="3" type="ORF">GORHZ_202_00110</name>
</gene>
<accession>K6WLI7</accession>
<evidence type="ECO:0008006" key="5">
    <source>
        <dbReference type="Google" id="ProtNLM"/>
    </source>
</evidence>
<keyword evidence="4" id="KW-1185">Reference proteome</keyword>